<dbReference type="InterPro" id="IPR050391">
    <property type="entry name" value="Mito_Metabolite_Transporter"/>
</dbReference>
<dbReference type="PROSITE" id="PS50920">
    <property type="entry name" value="SOLCAR"/>
    <property type="match status" value="3"/>
</dbReference>
<evidence type="ECO:0000256" key="7">
    <source>
        <dbReference type="ARBA" id="ARBA00022989"/>
    </source>
</evidence>
<dbReference type="PRINTS" id="PR00926">
    <property type="entry name" value="MITOCARRIER"/>
</dbReference>
<dbReference type="RefSeq" id="XP_038047766.1">
    <property type="nucleotide sequence ID" value="XM_038191838.1"/>
</dbReference>
<keyword evidence="3 11" id="KW-0813">Transport</keyword>
<dbReference type="EnsemblMetazoa" id="XM_038191838.1">
    <property type="protein sequence ID" value="XP_038047766.1"/>
    <property type="gene ID" value="LOC119721897"/>
</dbReference>
<keyword evidence="6" id="KW-0999">Mitochondrion inner membrane</keyword>
<evidence type="ECO:0000313" key="12">
    <source>
        <dbReference type="EnsemblMetazoa" id="XP_038047766.1"/>
    </source>
</evidence>
<dbReference type="GO" id="GO:0005743">
    <property type="term" value="C:mitochondrial inner membrane"/>
    <property type="evidence" value="ECO:0007669"/>
    <property type="project" value="UniProtKB-SubCell"/>
</dbReference>
<dbReference type="Pfam" id="PF00153">
    <property type="entry name" value="Mito_carr"/>
    <property type="match status" value="3"/>
</dbReference>
<name>A0A913Z9T0_PATMI</name>
<protein>
    <submittedName>
        <fullName evidence="12">Uncharacterized protein</fullName>
    </submittedName>
</protein>
<keyword evidence="5" id="KW-0677">Repeat</keyword>
<evidence type="ECO:0000256" key="5">
    <source>
        <dbReference type="ARBA" id="ARBA00022737"/>
    </source>
</evidence>
<dbReference type="Gene3D" id="1.50.40.10">
    <property type="entry name" value="Mitochondrial carrier domain"/>
    <property type="match status" value="1"/>
</dbReference>
<evidence type="ECO:0000256" key="6">
    <source>
        <dbReference type="ARBA" id="ARBA00022792"/>
    </source>
</evidence>
<evidence type="ECO:0000256" key="1">
    <source>
        <dbReference type="ARBA" id="ARBA00004448"/>
    </source>
</evidence>
<dbReference type="AlphaFoldDB" id="A0A913Z9T0"/>
<dbReference type="OrthoDB" id="756301at2759"/>
<dbReference type="InterPro" id="IPR018108">
    <property type="entry name" value="MCP_transmembrane"/>
</dbReference>
<evidence type="ECO:0000256" key="3">
    <source>
        <dbReference type="ARBA" id="ARBA00022448"/>
    </source>
</evidence>
<evidence type="ECO:0000313" key="13">
    <source>
        <dbReference type="Proteomes" id="UP000887568"/>
    </source>
</evidence>
<keyword evidence="9 10" id="KW-0472">Membrane</keyword>
<keyword evidence="8" id="KW-0496">Mitochondrion</keyword>
<comment type="similarity">
    <text evidence="2 11">Belongs to the mitochondrial carrier (TC 2.A.29) family.</text>
</comment>
<dbReference type="FunFam" id="1.50.40.10:FF:000062">
    <property type="entry name" value="mitochondrial uncoupling protein 3"/>
    <property type="match status" value="1"/>
</dbReference>
<dbReference type="Proteomes" id="UP000887568">
    <property type="component" value="Unplaced"/>
</dbReference>
<dbReference type="SUPFAM" id="SSF103506">
    <property type="entry name" value="Mitochondrial carrier"/>
    <property type="match status" value="1"/>
</dbReference>
<evidence type="ECO:0000256" key="2">
    <source>
        <dbReference type="ARBA" id="ARBA00006375"/>
    </source>
</evidence>
<dbReference type="OMA" id="LIPCWLR"/>
<keyword evidence="13" id="KW-1185">Reference proteome</keyword>
<dbReference type="InterPro" id="IPR023395">
    <property type="entry name" value="MCP_dom_sf"/>
</dbReference>
<evidence type="ECO:0000256" key="11">
    <source>
        <dbReference type="RuleBase" id="RU000488"/>
    </source>
</evidence>
<keyword evidence="7" id="KW-1133">Transmembrane helix</keyword>
<accession>A0A913Z9T0</accession>
<dbReference type="InterPro" id="IPR002067">
    <property type="entry name" value="MCP"/>
</dbReference>
<organism evidence="12 13">
    <name type="scientific">Patiria miniata</name>
    <name type="common">Bat star</name>
    <name type="synonym">Asterina miniata</name>
    <dbReference type="NCBI Taxonomy" id="46514"/>
    <lineage>
        <taxon>Eukaryota</taxon>
        <taxon>Metazoa</taxon>
        <taxon>Echinodermata</taxon>
        <taxon>Eleutherozoa</taxon>
        <taxon>Asterozoa</taxon>
        <taxon>Asteroidea</taxon>
        <taxon>Valvatacea</taxon>
        <taxon>Valvatida</taxon>
        <taxon>Asterinidae</taxon>
        <taxon>Patiria</taxon>
    </lineage>
</organism>
<keyword evidence="4 10" id="KW-0812">Transmembrane</keyword>
<evidence type="ECO:0000256" key="10">
    <source>
        <dbReference type="PROSITE-ProRule" id="PRU00282"/>
    </source>
</evidence>
<evidence type="ECO:0000256" key="9">
    <source>
        <dbReference type="ARBA" id="ARBA00023136"/>
    </source>
</evidence>
<feature type="repeat" description="Solcar" evidence="10">
    <location>
        <begin position="114"/>
        <end position="205"/>
    </location>
</feature>
<evidence type="ECO:0000256" key="8">
    <source>
        <dbReference type="ARBA" id="ARBA00023128"/>
    </source>
</evidence>
<dbReference type="GeneID" id="119721897"/>
<feature type="repeat" description="Solcar" evidence="10">
    <location>
        <begin position="214"/>
        <end position="306"/>
    </location>
</feature>
<proteinExistence type="inferred from homology"/>
<feature type="repeat" description="Solcar" evidence="10">
    <location>
        <begin position="6"/>
        <end position="105"/>
    </location>
</feature>
<comment type="subcellular location">
    <subcellularLocation>
        <location evidence="1">Mitochondrion inner membrane</location>
        <topology evidence="1">Multi-pass membrane protein</topology>
    </subcellularLocation>
</comment>
<evidence type="ECO:0000256" key="4">
    <source>
        <dbReference type="ARBA" id="ARBA00022692"/>
    </source>
</evidence>
<sequence>MPTSSRDHALRYCFAGIGGMCGAFATNPVDVTKVRMQLDGELANQRGRLGQAYKERHYKGIIRGAVTIAREEGILALYKGLTPALVREATYSTIRIGAYEPIKVLFGATDRHHTPLFKKLAAGATSGAIGSTVAVPTDLIRVRLQAQGRLSAGEQPKYRGFIHAFTDILTKEGFWGLYRGTAPTVQRAILLTGTQVPTYDHTKHTILNLGWMVEGPALHIVSAMTAGFMCAVTTSPVDLIKTRVMNQRIKGIPKNERMYRNGLDCLLKTVKSEGWVGLYKGFMPNWLRIGPHTIISFFLFEYLRKKAGINPI</sequence>
<dbReference type="PANTHER" id="PTHR45618">
    <property type="entry name" value="MITOCHONDRIAL DICARBOXYLATE CARRIER-RELATED"/>
    <property type="match status" value="1"/>
</dbReference>
<dbReference type="GO" id="GO:0055085">
    <property type="term" value="P:transmembrane transport"/>
    <property type="evidence" value="ECO:0007669"/>
    <property type="project" value="InterPro"/>
</dbReference>
<reference evidence="12" key="1">
    <citation type="submission" date="2022-11" db="UniProtKB">
        <authorList>
            <consortium name="EnsemblMetazoa"/>
        </authorList>
    </citation>
    <scope>IDENTIFICATION</scope>
</reference>